<evidence type="ECO:0000313" key="4">
    <source>
        <dbReference type="Proteomes" id="UP001258207"/>
    </source>
</evidence>
<proteinExistence type="predicted"/>
<dbReference type="Proteomes" id="UP001258207">
    <property type="component" value="Chromosome"/>
</dbReference>
<dbReference type="Pfam" id="PF01882">
    <property type="entry name" value="DUF58"/>
    <property type="match status" value="1"/>
</dbReference>
<feature type="domain" description="DUF58" evidence="1">
    <location>
        <begin position="402"/>
        <end position="542"/>
    </location>
</feature>
<dbReference type="PANTHER" id="PTHR33608:SF3">
    <property type="entry name" value="SLR2013 PROTEIN"/>
    <property type="match status" value="1"/>
</dbReference>
<evidence type="ECO:0000259" key="1">
    <source>
        <dbReference type="Pfam" id="PF01882"/>
    </source>
</evidence>
<dbReference type="RefSeq" id="WP_310791555.1">
    <property type="nucleotide sequence ID" value="NZ_CP134081.1"/>
</dbReference>
<gene>
    <name evidence="3" type="ORF">RI108_16685</name>
</gene>
<reference evidence="3" key="1">
    <citation type="submission" date="2023-09" db="EMBL/GenBank/DDBJ databases">
        <title>First report of Pseudomonas coleopterorum DJ13 causing leaf spot on Rhododendron pulchrum Sweet in China.</title>
        <authorList>
            <person name="Zhang Y."/>
        </authorList>
    </citation>
    <scope>NUCLEOTIDE SEQUENCE</scope>
    <source>
        <strain evidence="3">DJ13</strain>
    </source>
</reference>
<dbReference type="InterPro" id="IPR025646">
    <property type="entry name" value="DUF4350"/>
</dbReference>
<dbReference type="AlphaFoldDB" id="A0AAJ6LXM5"/>
<dbReference type="InterPro" id="IPR002881">
    <property type="entry name" value="DUF58"/>
</dbReference>
<sequence>MLLTLALWVSLTGATDPDSPRLLDQTLNSQSARQSIARIVASPPSGNTPYQSARDFLQAQGLANHTTTAWAALDTLPAAGNSLVLLDRQTPLSTQQVDRLLGWVQRGGRLLTVAAALWDEAGATSGDALLDRLQIRVQLSAQLPQLPPAPDDEYPSLTKLYLEDEEAPAYLSFDTQRHLDDPTGKVQAWANSNGATHLMQMAYGSGLITLVSDAQLWRREQIQRYDNAWLLWYLNQGSEVTWLFEPAAEQPGRYVPWALVVLLLATGSGLWWIRTRRRPYQGSNVLDRHELRLLREHGRQCLREQGPQEFLGTLRRDVLQRACLHHPGFDKLAVAEKWQVLAQLSQHSTRSIGAALMPTDRRRLSSRAFTRAVAQLQSLRDSLGPMSAGARVNRPSSAAARQASQAVLVLLDCGAWAGHRETDLKHATHACRQVSEAALADGYAVGLQVYSCEPPVSLMPQRGAEHVQHMVEALAHLQPTSPTASSAANLEALLADDQAWALVVMVAGFRGDDEPSTVAALSTVAARHPVLLLSLRDEPLERLGQQPVKTRPDALLYCGVMQRLLWRQGLHDRLVAAGVTVVDAWPGEIATEALLRYRSLRQPRA</sequence>
<organism evidence="3 4">
    <name type="scientific">Pseudomonas coleopterorum</name>
    <dbReference type="NCBI Taxonomy" id="1605838"/>
    <lineage>
        <taxon>Bacteria</taxon>
        <taxon>Pseudomonadati</taxon>
        <taxon>Pseudomonadota</taxon>
        <taxon>Gammaproteobacteria</taxon>
        <taxon>Pseudomonadales</taxon>
        <taxon>Pseudomonadaceae</taxon>
        <taxon>Pseudomonas</taxon>
    </lineage>
</organism>
<dbReference type="PANTHER" id="PTHR33608">
    <property type="entry name" value="BLL2464 PROTEIN"/>
    <property type="match status" value="1"/>
</dbReference>
<dbReference type="EMBL" id="CP134081">
    <property type="protein sequence ID" value="WNC08904.1"/>
    <property type="molecule type" value="Genomic_DNA"/>
</dbReference>
<evidence type="ECO:0000259" key="2">
    <source>
        <dbReference type="Pfam" id="PF14258"/>
    </source>
</evidence>
<feature type="domain" description="DUF4350" evidence="2">
    <location>
        <begin position="48"/>
        <end position="234"/>
    </location>
</feature>
<dbReference type="Pfam" id="PF14258">
    <property type="entry name" value="DUF4350"/>
    <property type="match status" value="1"/>
</dbReference>
<name>A0AAJ6LXM5_9PSED</name>
<protein>
    <submittedName>
        <fullName evidence="3">DUF4350 domain-containing protein</fullName>
    </submittedName>
</protein>
<accession>A0AAJ6LXM5</accession>
<evidence type="ECO:0000313" key="3">
    <source>
        <dbReference type="EMBL" id="WNC08904.1"/>
    </source>
</evidence>